<dbReference type="HAMAP" id="MF_01818">
    <property type="entry name" value="RNase_Z_BN"/>
    <property type="match status" value="1"/>
</dbReference>
<name>A0A2G9LJH0_HUBC1</name>
<dbReference type="EMBL" id="PETW01000010">
    <property type="protein sequence ID" value="PIV46571.1"/>
    <property type="molecule type" value="Genomic_DNA"/>
</dbReference>
<keyword evidence="5 8" id="KW-0255">Endonuclease</keyword>
<dbReference type="Gene3D" id="3.60.15.10">
    <property type="entry name" value="Ribonuclease Z/Hydroxyacylglutathione hydrolase-like"/>
    <property type="match status" value="1"/>
</dbReference>
<accession>A0A2H9QS83</accession>
<evidence type="ECO:0000256" key="1">
    <source>
        <dbReference type="ARBA" id="ARBA00011738"/>
    </source>
</evidence>
<evidence type="ECO:0000313" key="11">
    <source>
        <dbReference type="EMBL" id="PIV13623.1"/>
    </source>
</evidence>
<sequence length="299" mass="34633">MKSTLSFLGTASGMPTKARAHTCNLLEYENYSILIDCGENCQRQLLLLKKNYQNINYILITHWHIDHMSGLLPLLSSMELNKRERPLILFSPKPYENFIKEQLAYFSNKFKWFHAKVIEDAGFVFANEKIEVLCEKVEHNVPSFAYKIILKFPIKVNVEKLEKIGLARGPKWNKLQKGFDIEYKGKKIKAKDVTFQKRSFSLVFSGDTISCKNLISFAKEADIAVFESTYLKEDNRTEDYYHMTAKDAATTAKKAKVKHLILTHFSSRHLDITLFEKEAKTVFKNVEVARDLKSIEFDL</sequence>
<proteinExistence type="inferred from homology"/>
<comment type="subunit">
    <text evidence="1 8">Homodimer.</text>
</comment>
<accession>A0A2H9MMT7</accession>
<evidence type="ECO:0000313" key="18">
    <source>
        <dbReference type="Proteomes" id="UP000228874"/>
    </source>
</evidence>
<keyword evidence="2 8" id="KW-0819">tRNA processing</keyword>
<dbReference type="PANTHER" id="PTHR46018">
    <property type="entry name" value="ZINC PHOSPHODIESTERASE ELAC PROTEIN 1"/>
    <property type="match status" value="1"/>
</dbReference>
<dbReference type="Proteomes" id="UP000228989">
    <property type="component" value="Unassembled WGS sequence"/>
</dbReference>
<dbReference type="Proteomes" id="UP000231449">
    <property type="component" value="Unassembled WGS sequence"/>
</dbReference>
<evidence type="ECO:0000313" key="15">
    <source>
        <dbReference type="EMBL" id="PIZ00037.1"/>
    </source>
</evidence>
<evidence type="ECO:0000313" key="16">
    <source>
        <dbReference type="EMBL" id="PJB04034.1"/>
    </source>
</evidence>
<evidence type="ECO:0000256" key="6">
    <source>
        <dbReference type="ARBA" id="ARBA00022801"/>
    </source>
</evidence>
<accession>A0A2G9LJH0</accession>
<evidence type="ECO:0000313" key="19">
    <source>
        <dbReference type="Proteomes" id="UP000228888"/>
    </source>
</evidence>
<dbReference type="EMBL" id="PFIH01000015">
    <property type="protein sequence ID" value="PIX28253.1"/>
    <property type="molecule type" value="Genomic_DNA"/>
</dbReference>
<evidence type="ECO:0000256" key="5">
    <source>
        <dbReference type="ARBA" id="ARBA00022759"/>
    </source>
</evidence>
<evidence type="ECO:0000256" key="2">
    <source>
        <dbReference type="ARBA" id="ARBA00022694"/>
    </source>
</evidence>
<dbReference type="EMBL" id="PEUT01000048">
    <property type="protein sequence ID" value="PIV13623.1"/>
    <property type="molecule type" value="Genomic_DNA"/>
</dbReference>
<comment type="similarity">
    <text evidence="8">Belongs to the RNase Z family.</text>
</comment>
<accession>A0A2H9M251</accession>
<feature type="active site" description="Proton acceptor" evidence="8">
    <location>
        <position position="66"/>
    </location>
</feature>
<comment type="cofactor">
    <cofactor evidence="8">
        <name>Zn(2+)</name>
        <dbReference type="ChEBI" id="CHEBI:29105"/>
    </cofactor>
    <text evidence="8">Binds 2 Zn(2+) ions.</text>
</comment>
<accession>A0A2H9N331</accession>
<feature type="binding site" evidence="8">
    <location>
        <position position="64"/>
    </location>
    <ligand>
        <name>Zn(2+)</name>
        <dbReference type="ChEBI" id="CHEBI:29105"/>
        <label>1</label>
        <note>catalytic</note>
    </ligand>
</feature>
<feature type="binding site" evidence="8">
    <location>
        <position position="67"/>
    </location>
    <ligand>
        <name>Zn(2+)</name>
        <dbReference type="ChEBI" id="CHEBI:29105"/>
        <label>2</label>
        <note>catalytic</note>
    </ligand>
</feature>
<dbReference type="EMBL" id="PFFF01000016">
    <property type="protein sequence ID" value="PIV89830.1"/>
    <property type="molecule type" value="Genomic_DNA"/>
</dbReference>
<evidence type="ECO:0000256" key="4">
    <source>
        <dbReference type="ARBA" id="ARBA00022723"/>
    </source>
</evidence>
<dbReference type="GO" id="GO:0042781">
    <property type="term" value="F:3'-tRNA processing endoribonuclease activity"/>
    <property type="evidence" value="ECO:0007669"/>
    <property type="project" value="UniProtKB-UniRule"/>
</dbReference>
<dbReference type="NCBIfam" id="NF000801">
    <property type="entry name" value="PRK00055.1-3"/>
    <property type="match status" value="1"/>
</dbReference>
<dbReference type="EC" id="3.1.26.11" evidence="8"/>
<evidence type="ECO:0000313" key="10">
    <source>
        <dbReference type="EMBL" id="PIN66602.1"/>
    </source>
</evidence>
<dbReference type="EMBL" id="PCUF01000015">
    <property type="protein sequence ID" value="PIN66602.1"/>
    <property type="molecule type" value="Genomic_DNA"/>
</dbReference>
<dbReference type="Proteomes" id="UP000229789">
    <property type="component" value="Unassembled WGS sequence"/>
</dbReference>
<dbReference type="Pfam" id="PF23023">
    <property type="entry name" value="Anti-Pycsar_Apyc1"/>
    <property type="match status" value="1"/>
</dbReference>
<dbReference type="Pfam" id="PF12706">
    <property type="entry name" value="Lactamase_B_2"/>
    <property type="match status" value="1"/>
</dbReference>
<dbReference type="Proteomes" id="UP000231232">
    <property type="component" value="Unassembled WGS sequence"/>
</dbReference>
<keyword evidence="7 8" id="KW-0862">Zinc</keyword>
<gene>
    <name evidence="8" type="primary">rnz</name>
    <name evidence="17" type="ORF">CO072_01660</name>
    <name evidence="16" type="ORF">CO124_01465</name>
    <name evidence="12" type="ORF">COS22_00570</name>
    <name evidence="11" type="ORF">COS45_01865</name>
    <name evidence="13" type="ORF">COW47_00655</name>
    <name evidence="10" type="ORF">COW69_01390</name>
    <name evidence="15" type="ORF">COY63_00150</name>
    <name evidence="14" type="ORF">COZ66_00430</name>
</gene>
<keyword evidence="6 8" id="KW-0378">Hydrolase</keyword>
<evidence type="ECO:0000259" key="9">
    <source>
        <dbReference type="Pfam" id="PF12706"/>
    </source>
</evidence>
<dbReference type="SUPFAM" id="SSF56281">
    <property type="entry name" value="Metallo-hydrolase/oxidoreductase"/>
    <property type="match status" value="1"/>
</dbReference>
<comment type="caution">
    <text evidence="10">The sequence shown here is derived from an EMBL/GenBank/DDBJ whole genome shotgun (WGS) entry which is preliminary data.</text>
</comment>
<feature type="binding site" evidence="8">
    <location>
        <position position="62"/>
    </location>
    <ligand>
        <name>Zn(2+)</name>
        <dbReference type="ChEBI" id="CHEBI:29105"/>
        <label>1</label>
        <note>catalytic</note>
    </ligand>
</feature>
<dbReference type="Proteomes" id="UP000228888">
    <property type="component" value="Unassembled WGS sequence"/>
</dbReference>
<accession>A0A2H9M7R6</accession>
<dbReference type="EMBL" id="PFUW01000021">
    <property type="protein sequence ID" value="PJB04034.1"/>
    <property type="molecule type" value="Genomic_DNA"/>
</dbReference>
<comment type="function">
    <text evidence="8">Zinc phosphodiesterase, which displays some tRNA 3'-processing endonuclease activity. Probably involved in tRNA maturation, by removing a 3'-trailer from precursor tRNA.</text>
</comment>
<evidence type="ECO:0000256" key="7">
    <source>
        <dbReference type="ARBA" id="ARBA00022833"/>
    </source>
</evidence>
<dbReference type="Proteomes" id="UP000228874">
    <property type="component" value="Unassembled WGS sequence"/>
</dbReference>
<dbReference type="EMBL" id="PFSX01000043">
    <property type="protein sequence ID" value="PJC01296.1"/>
    <property type="molecule type" value="Genomic_DNA"/>
</dbReference>
<evidence type="ECO:0000313" key="14">
    <source>
        <dbReference type="EMBL" id="PIX28253.1"/>
    </source>
</evidence>
<feature type="binding site" evidence="8">
    <location>
        <position position="207"/>
    </location>
    <ligand>
        <name>Zn(2+)</name>
        <dbReference type="ChEBI" id="CHEBI:29105"/>
        <label>2</label>
        <note>catalytic</note>
    </ligand>
</feature>
<dbReference type="EMBL" id="PFMG01000008">
    <property type="protein sequence ID" value="PIZ00037.1"/>
    <property type="molecule type" value="Genomic_DNA"/>
</dbReference>
<dbReference type="InterPro" id="IPR036866">
    <property type="entry name" value="RibonucZ/Hydroxyglut_hydro"/>
</dbReference>
<accession>A0A2H9RCU2</accession>
<dbReference type="Proteomes" id="UP000230477">
    <property type="component" value="Unassembled WGS sequence"/>
</dbReference>
<evidence type="ECO:0000313" key="17">
    <source>
        <dbReference type="EMBL" id="PJC01296.1"/>
    </source>
</evidence>
<accession>A0A2H9P958</accession>
<dbReference type="Proteomes" id="UP000230713">
    <property type="component" value="Unassembled WGS sequence"/>
</dbReference>
<evidence type="ECO:0000313" key="13">
    <source>
        <dbReference type="EMBL" id="PIV89830.1"/>
    </source>
</evidence>
<evidence type="ECO:0000313" key="12">
    <source>
        <dbReference type="EMBL" id="PIV46571.1"/>
    </source>
</evidence>
<reference evidence="18 19" key="2">
    <citation type="submission" date="2017-09" db="EMBL/GenBank/DDBJ databases">
        <title>Depth-based differentiation of microbial function through sediment-hosted aquifers and enrichment of novel symbionts in the deep terrestrial subsurface.</title>
        <authorList>
            <person name="Probst A.J."/>
            <person name="Ladd B."/>
            <person name="Jarett J.K."/>
            <person name="Geller-Mcgrath D.E."/>
            <person name="Sieber C.M.K."/>
            <person name="Emerson J.B."/>
            <person name="Anantharaman K."/>
            <person name="Thomas B.C."/>
            <person name="Malmstrom R."/>
            <person name="Stieglmeier M."/>
            <person name="Klingl A."/>
            <person name="Woyke T."/>
            <person name="Ryan C.M."/>
            <person name="Banfield J.F."/>
        </authorList>
    </citation>
    <scope>NUCLEOTIDE SEQUENCE [LARGE SCALE GENOMIC DNA]</scope>
</reference>
<dbReference type="InterPro" id="IPR013471">
    <property type="entry name" value="RNase_Z/BN"/>
</dbReference>
<feature type="binding site" evidence="8">
    <location>
        <position position="207"/>
    </location>
    <ligand>
        <name>Zn(2+)</name>
        <dbReference type="ChEBI" id="CHEBI:29105"/>
        <label>1</label>
        <note>catalytic</note>
    </ligand>
</feature>
<reference evidence="10 20" key="1">
    <citation type="submission" date="2017-09" db="EMBL/GenBank/DDBJ databases">
        <title>Depth-based differentiation of microbial function through sediment-hosted aquifers and enrichment of novel symbionts in the deep terrestrial subsurface.</title>
        <authorList>
            <person name="Probst A.J."/>
            <person name="Ladd B."/>
            <person name="Jarett J.K."/>
            <person name="Geller-Mcgrath D.E."/>
            <person name="Sieber C.M."/>
            <person name="Emerson J.B."/>
            <person name="Anantharaman K."/>
            <person name="Thomas B.C."/>
            <person name="Malmstrom R."/>
            <person name="Stieglmeier M."/>
            <person name="Klingl A."/>
            <person name="Woyke T."/>
            <person name="Ryan C.M."/>
            <person name="Banfield J.F."/>
        </authorList>
    </citation>
    <scope>NUCLEOTIDE SEQUENCE [LARGE SCALE GENOMIC DNA]</scope>
    <source>
        <strain evidence="12">CG02_land_8_20_14_3_00_31_209</strain>
        <strain evidence="11">CG03_land_8_20_14_0_80_31_114</strain>
        <strain evidence="13">CG17_big_fil_post_rev_8_21_14_2_50_31_73</strain>
        <strain evidence="10">CG18_big_fil_WC_8_21_14_2_50_31_19</strain>
        <strain evidence="15">CG_4_10_14_0_8_um_filter_31_133</strain>
        <strain evidence="14">CG_4_8_14_3_um_filter</strain>
        <strain evidence="17">CG_4_9_14_0_8_um_filter_31_21</strain>
        <strain evidence="16">CG_4_9_14_3_um_filter_31_125</strain>
    </source>
</reference>
<evidence type="ECO:0000256" key="3">
    <source>
        <dbReference type="ARBA" id="ARBA00022722"/>
    </source>
</evidence>
<protein>
    <recommendedName>
        <fullName evidence="8">Ribonuclease Z</fullName>
        <shortName evidence="8">RNase Z</shortName>
        <ecNumber evidence="8">3.1.26.11</ecNumber>
    </recommendedName>
    <alternativeName>
        <fullName evidence="8">tRNA 3 endonuclease</fullName>
    </alternativeName>
    <alternativeName>
        <fullName evidence="8">tRNase Z</fullName>
    </alternativeName>
</protein>
<dbReference type="AlphaFoldDB" id="A0A2G9LJH0"/>
<dbReference type="GO" id="GO:0008270">
    <property type="term" value="F:zinc ion binding"/>
    <property type="evidence" value="ECO:0007669"/>
    <property type="project" value="UniProtKB-UniRule"/>
</dbReference>
<dbReference type="PANTHER" id="PTHR46018:SF2">
    <property type="entry name" value="ZINC PHOSPHODIESTERASE ELAC PROTEIN 1"/>
    <property type="match status" value="1"/>
</dbReference>
<dbReference type="InterPro" id="IPR001279">
    <property type="entry name" value="Metallo-B-lactamas"/>
</dbReference>
<evidence type="ECO:0000256" key="8">
    <source>
        <dbReference type="HAMAP-Rule" id="MF_01818"/>
    </source>
</evidence>
<evidence type="ECO:0000313" key="20">
    <source>
        <dbReference type="Proteomes" id="UP000229789"/>
    </source>
</evidence>
<comment type="catalytic activity">
    <reaction evidence="8">
        <text>Endonucleolytic cleavage of RNA, removing extra 3' nucleotides from tRNA precursor, generating 3' termini of tRNAs. A 3'-hydroxy group is left at the tRNA terminus and a 5'-phosphoryl group is left at the trailer molecule.</text>
        <dbReference type="EC" id="3.1.26.11"/>
    </reaction>
</comment>
<feature type="binding site" evidence="8">
    <location>
        <position position="66"/>
    </location>
    <ligand>
        <name>Zn(2+)</name>
        <dbReference type="ChEBI" id="CHEBI:29105"/>
        <label>2</label>
        <note>catalytic</note>
    </ligand>
</feature>
<organism evidence="10 20">
    <name type="scientific">Huberarchaeum crystalense</name>
    <dbReference type="NCBI Taxonomy" id="2014257"/>
    <lineage>
        <taxon>Archaea</taxon>
        <taxon>Candidatus Huberarchaeota</taxon>
        <taxon>Candidatus Huberarchaeia</taxon>
        <taxon>Candidatus Huberarchaeales</taxon>
        <taxon>Candidatus Huberarchaeaceae</taxon>
        <taxon>Candidatus Huberarchaeum</taxon>
    </lineage>
</organism>
<keyword evidence="3 8" id="KW-0540">Nuclease</keyword>
<feature type="binding site" evidence="8">
    <location>
        <position position="139"/>
    </location>
    <ligand>
        <name>Zn(2+)</name>
        <dbReference type="ChEBI" id="CHEBI:29105"/>
        <label>1</label>
        <note>catalytic</note>
    </ligand>
</feature>
<feature type="binding site" evidence="8">
    <location>
        <position position="264"/>
    </location>
    <ligand>
        <name>Zn(2+)</name>
        <dbReference type="ChEBI" id="CHEBI:29105"/>
        <label>2</label>
        <note>catalytic</note>
    </ligand>
</feature>
<feature type="domain" description="Metallo-beta-lactamase" evidence="9">
    <location>
        <begin position="194"/>
        <end position="265"/>
    </location>
</feature>
<keyword evidence="4 8" id="KW-0479">Metal-binding</keyword>
<dbReference type="CDD" id="cd07717">
    <property type="entry name" value="RNaseZ_ZiPD-like_MBL-fold"/>
    <property type="match status" value="1"/>
</dbReference>